<dbReference type="GeneID" id="108568469"/>
<dbReference type="RefSeq" id="XP_017785073.1">
    <property type="nucleotide sequence ID" value="XM_017929584.1"/>
</dbReference>
<dbReference type="InterPro" id="IPR006594">
    <property type="entry name" value="LisH"/>
</dbReference>
<organism evidence="1 2">
    <name type="scientific">Nicrophorus vespilloides</name>
    <name type="common">Boreal carrion beetle</name>
    <dbReference type="NCBI Taxonomy" id="110193"/>
    <lineage>
        <taxon>Eukaryota</taxon>
        <taxon>Metazoa</taxon>
        <taxon>Ecdysozoa</taxon>
        <taxon>Arthropoda</taxon>
        <taxon>Hexapoda</taxon>
        <taxon>Insecta</taxon>
        <taxon>Pterygota</taxon>
        <taxon>Neoptera</taxon>
        <taxon>Endopterygota</taxon>
        <taxon>Coleoptera</taxon>
        <taxon>Polyphaga</taxon>
        <taxon>Staphyliniformia</taxon>
        <taxon>Silphidae</taxon>
        <taxon>Nicrophorinae</taxon>
        <taxon>Nicrophorus</taxon>
    </lineage>
</organism>
<dbReference type="PROSITE" id="PS50896">
    <property type="entry name" value="LISH"/>
    <property type="match status" value="1"/>
</dbReference>
<sequence length="141" mass="16439">MNTSESNELPELDDFHRFLYDYFEDKGILTDLIAHLRTQMIKILNTSLGTVITNKHKEISPKSQALNLLIAEYMLQKQYHYALSVFTTEVPLGQIFPTINDEIMEYRFPENDMWDILETLVIIKNSEKGKTISNNYTSTNE</sequence>
<keyword evidence="1" id="KW-1185">Reference proteome</keyword>
<evidence type="ECO:0000313" key="2">
    <source>
        <dbReference type="RefSeq" id="XP_017785073.1"/>
    </source>
</evidence>
<accession>A0ABM1NE23</accession>
<name>A0ABM1NE23_NICVS</name>
<dbReference type="Proteomes" id="UP000695000">
    <property type="component" value="Unplaced"/>
</dbReference>
<proteinExistence type="predicted"/>
<evidence type="ECO:0000313" key="1">
    <source>
        <dbReference type="Proteomes" id="UP000695000"/>
    </source>
</evidence>
<protein>
    <submittedName>
        <fullName evidence="2">Uncharacterized protein LOC108568469</fullName>
    </submittedName>
</protein>
<gene>
    <name evidence="2" type="primary">LOC108568469</name>
</gene>
<dbReference type="Pfam" id="PF16045">
    <property type="entry name" value="LisH_2"/>
    <property type="match status" value="1"/>
</dbReference>
<reference evidence="2" key="1">
    <citation type="submission" date="2025-08" db="UniProtKB">
        <authorList>
            <consortium name="RefSeq"/>
        </authorList>
    </citation>
    <scope>IDENTIFICATION</scope>
    <source>
        <tissue evidence="2">Whole Larva</tissue>
    </source>
</reference>